<protein>
    <recommendedName>
        <fullName evidence="4">non-reducing end alpha-L-arabinofuranosidase</fullName>
        <ecNumber evidence="4">3.2.1.55</ecNumber>
    </recommendedName>
</protein>
<dbReference type="InterPro" id="IPR013780">
    <property type="entry name" value="Glyco_hydro_b"/>
</dbReference>
<evidence type="ECO:0000256" key="3">
    <source>
        <dbReference type="ARBA" id="ARBA00007186"/>
    </source>
</evidence>
<dbReference type="SUPFAM" id="SSF51011">
    <property type="entry name" value="Glycosyl hydrolase domain"/>
    <property type="match status" value="1"/>
</dbReference>
<dbReference type="GO" id="GO:0046373">
    <property type="term" value="P:L-arabinose metabolic process"/>
    <property type="evidence" value="ECO:0007669"/>
    <property type="project" value="InterPro"/>
</dbReference>
<keyword evidence="5 8" id="KW-0732">Signal</keyword>
<dbReference type="Gene3D" id="3.20.20.80">
    <property type="entry name" value="Glycosidases"/>
    <property type="match status" value="1"/>
</dbReference>
<evidence type="ECO:0000256" key="2">
    <source>
        <dbReference type="ARBA" id="ARBA00004834"/>
    </source>
</evidence>
<dbReference type="Pfam" id="PF22848">
    <property type="entry name" value="ASD1_dom"/>
    <property type="match status" value="1"/>
</dbReference>
<dbReference type="PANTHER" id="PTHR31776">
    <property type="entry name" value="ALPHA-L-ARABINOFURANOSIDASE 1"/>
    <property type="match status" value="1"/>
</dbReference>
<evidence type="ECO:0000256" key="1">
    <source>
        <dbReference type="ARBA" id="ARBA00001462"/>
    </source>
</evidence>
<dbReference type="SMART" id="SM00813">
    <property type="entry name" value="Alpha-L-AF_C"/>
    <property type="match status" value="1"/>
</dbReference>
<evidence type="ECO:0000256" key="8">
    <source>
        <dbReference type="SAM" id="SignalP"/>
    </source>
</evidence>
<gene>
    <name evidence="10" type="ORF">H2200_009969</name>
</gene>
<dbReference type="SUPFAM" id="SSF51445">
    <property type="entry name" value="(Trans)glycosidases"/>
    <property type="match status" value="1"/>
</dbReference>
<dbReference type="GO" id="GO:0046556">
    <property type="term" value="F:alpha-L-arabinofuranosidase activity"/>
    <property type="evidence" value="ECO:0007669"/>
    <property type="project" value="UniProtKB-EC"/>
</dbReference>
<dbReference type="InterPro" id="IPR055235">
    <property type="entry name" value="ASD1_cat"/>
</dbReference>
<evidence type="ECO:0000259" key="9">
    <source>
        <dbReference type="SMART" id="SM00813"/>
    </source>
</evidence>
<comment type="similarity">
    <text evidence="3">Belongs to the glycosyl hydrolase 51 family.</text>
</comment>
<evidence type="ECO:0000256" key="6">
    <source>
        <dbReference type="ARBA" id="ARBA00022801"/>
    </source>
</evidence>
<feature type="domain" description="Alpha-L-arabinofuranosidase C-terminal" evidence="9">
    <location>
        <begin position="512"/>
        <end position="711"/>
    </location>
</feature>
<feature type="signal peptide" evidence="8">
    <location>
        <begin position="1"/>
        <end position="19"/>
    </location>
</feature>
<evidence type="ECO:0000256" key="5">
    <source>
        <dbReference type="ARBA" id="ARBA00022729"/>
    </source>
</evidence>
<dbReference type="EC" id="3.2.1.55" evidence="4"/>
<organism evidence="10 11">
    <name type="scientific">Cladophialophora chaetospira</name>
    <dbReference type="NCBI Taxonomy" id="386627"/>
    <lineage>
        <taxon>Eukaryota</taxon>
        <taxon>Fungi</taxon>
        <taxon>Dikarya</taxon>
        <taxon>Ascomycota</taxon>
        <taxon>Pezizomycotina</taxon>
        <taxon>Eurotiomycetes</taxon>
        <taxon>Chaetothyriomycetidae</taxon>
        <taxon>Chaetothyriales</taxon>
        <taxon>Herpotrichiellaceae</taxon>
        <taxon>Cladophialophora</taxon>
    </lineage>
</organism>
<proteinExistence type="inferred from homology"/>
<feature type="chain" id="PRO_5041374021" description="non-reducing end alpha-L-arabinofuranosidase" evidence="8">
    <location>
        <begin position="20"/>
        <end position="730"/>
    </location>
</feature>
<evidence type="ECO:0000313" key="11">
    <source>
        <dbReference type="Proteomes" id="UP001172673"/>
    </source>
</evidence>
<keyword evidence="7" id="KW-0325">Glycoprotein</keyword>
<dbReference type="AlphaFoldDB" id="A0AA38X273"/>
<comment type="caution">
    <text evidence="10">The sequence shown here is derived from an EMBL/GenBank/DDBJ whole genome shotgun (WGS) entry which is preliminary data.</text>
</comment>
<dbReference type="InterPro" id="IPR017853">
    <property type="entry name" value="GH"/>
</dbReference>
<name>A0AA38X273_9EURO</name>
<dbReference type="EMBL" id="JAPDRK010000016">
    <property type="protein sequence ID" value="KAJ9605312.1"/>
    <property type="molecule type" value="Genomic_DNA"/>
</dbReference>
<comment type="catalytic activity">
    <reaction evidence="1">
        <text>Hydrolysis of terminal non-reducing alpha-L-arabinofuranoside residues in alpha-L-arabinosides.</text>
        <dbReference type="EC" id="3.2.1.55"/>
    </reaction>
</comment>
<accession>A0AA38X273</accession>
<comment type="pathway">
    <text evidence="2">Glycan metabolism; L-arabinan degradation.</text>
</comment>
<evidence type="ECO:0000256" key="7">
    <source>
        <dbReference type="ARBA" id="ARBA00023180"/>
    </source>
</evidence>
<dbReference type="InterPro" id="IPR051563">
    <property type="entry name" value="Glycosyl_Hydrolase_51"/>
</dbReference>
<dbReference type="InterPro" id="IPR010720">
    <property type="entry name" value="Alpha-L-AF_C"/>
</dbReference>
<keyword evidence="6" id="KW-0378">Hydrolase</keyword>
<dbReference type="Gene3D" id="2.60.40.1180">
    <property type="entry name" value="Golgi alpha-mannosidase II"/>
    <property type="match status" value="1"/>
</dbReference>
<dbReference type="Proteomes" id="UP001172673">
    <property type="component" value="Unassembled WGS sequence"/>
</dbReference>
<sequence length="730" mass="79963">MSPLRCLAVLLLIAATASARSVVRGPNKRQSFDFINATQYNSTNAPVEVSVSLSAGGRNQTSPLLYGWMHEDISHSGDGGIYGEALVNRAFQGSGVTTGPAPGIPGNSIVDSENPILPWGPVINGWRGIGDVSISLTLLHPLSNALPVALQLDIPFNATGEVGILNEGFWGMDVRPGAYNASFYIKANKPRHNGTLSHIDVSLRSNLTSDIWSTSSIPFSSPNNISSFEYTQYAVQIGNQVKAPNSNNTFAITFDAAEVAGNTYYFSLVSLFPETFNNRPNGIRKDLGQAIVDLGTKVLRFPGGNNIEGVSVDQRWKWNETIGPLRDRKGRVGNWGYVNTNGLGLLEYLQFCEDGGIEPVLAVYSGFSLDIFGQDGVSFPEDHMGEVLDEILGELEYIKGGVDTPYGALRASHGHPDPFTLNYIEVGNEDWFSETYPYRWNYLYPRIKAAYPDLTLMSTAFNENKHYNITLPPGTMWDTHHYEEASFFVKGFNFYDNWQERTNNPNVTIFIGEYSMYQVDTPSGMVNYSRPPDIHIFYPTLEAAIAEGVYLLGAERNPDVVKMSAYAPSLANLNFEEWTPNLVTFQADWDLTVLSASYYMQQLFASYRGNETLPTSTVTGDFNPLWWVATADAAGGTVYFKVINSGNSSVPLTLNFDKAWSSVNGTMITSSKLGDFNFVGNATSVSPSPISGLPGSSAGQAAFTWPVPAWSINVLEFSMGGSNWTGKVSR</sequence>
<reference evidence="10" key="1">
    <citation type="submission" date="2022-10" db="EMBL/GenBank/DDBJ databases">
        <title>Culturing micro-colonial fungi from biological soil crusts in the Mojave desert and describing Neophaeococcomyces mojavensis, and introducing the new genera and species Taxawa tesnikishii.</title>
        <authorList>
            <person name="Kurbessoian T."/>
            <person name="Stajich J.E."/>
        </authorList>
    </citation>
    <scope>NUCLEOTIDE SEQUENCE</scope>
    <source>
        <strain evidence="10">TK_41</strain>
    </source>
</reference>
<evidence type="ECO:0000313" key="10">
    <source>
        <dbReference type="EMBL" id="KAJ9605312.1"/>
    </source>
</evidence>
<keyword evidence="11" id="KW-1185">Reference proteome</keyword>
<dbReference type="Pfam" id="PF06964">
    <property type="entry name" value="Alpha-L-AF_C"/>
    <property type="match status" value="1"/>
</dbReference>
<evidence type="ECO:0000256" key="4">
    <source>
        <dbReference type="ARBA" id="ARBA00012670"/>
    </source>
</evidence>
<dbReference type="PANTHER" id="PTHR31776:SF0">
    <property type="entry name" value="ALPHA-L-ARABINOFURANOSIDASE 1"/>
    <property type="match status" value="1"/>
</dbReference>